<comment type="similarity">
    <text evidence="1">Belongs to the helicase family. UvrD subfamily.</text>
</comment>
<dbReference type="GO" id="GO:0005829">
    <property type="term" value="C:cytosol"/>
    <property type="evidence" value="ECO:0007669"/>
    <property type="project" value="TreeGrafter"/>
</dbReference>
<proteinExistence type="inferred from homology"/>
<evidence type="ECO:0000256" key="7">
    <source>
        <dbReference type="ARBA" id="ARBA00023235"/>
    </source>
</evidence>
<protein>
    <recommendedName>
        <fullName evidence="9">DNA 3'-5' helicase</fullName>
        <ecNumber evidence="9">5.6.2.4</ecNumber>
    </recommendedName>
</protein>
<accession>A0A1Q5PS32</accession>
<dbReference type="PROSITE" id="PS51198">
    <property type="entry name" value="UVRD_HELICASE_ATP_BIND"/>
    <property type="match status" value="1"/>
</dbReference>
<dbReference type="GO" id="GO:0033202">
    <property type="term" value="C:DNA helicase complex"/>
    <property type="evidence" value="ECO:0007669"/>
    <property type="project" value="TreeGrafter"/>
</dbReference>
<evidence type="ECO:0000256" key="12">
    <source>
        <dbReference type="SAM" id="MobiDB-lite"/>
    </source>
</evidence>
<evidence type="ECO:0000313" key="15">
    <source>
        <dbReference type="EMBL" id="OKL50394.1"/>
    </source>
</evidence>
<keyword evidence="3 11" id="KW-0378">Hydrolase</keyword>
<feature type="region of interest" description="Disordered" evidence="12">
    <location>
        <begin position="761"/>
        <end position="799"/>
    </location>
</feature>
<dbReference type="InterPro" id="IPR027417">
    <property type="entry name" value="P-loop_NTPase"/>
</dbReference>
<dbReference type="Proteomes" id="UP000186465">
    <property type="component" value="Unassembled WGS sequence"/>
</dbReference>
<sequence length="880" mass="95215">MEGLNPQQLEAVTHAGTPLLVIAGAGSGKTRVLTHRIAHLLATRRARPGEVLAITFTNKAAAEMRERVVSLVGPEAHRMWVSTFHSACVRILRENAAAAGLKSTFTIYDQADAQRLMAMVVKDANLDPKRFNPKSFSFRVSSLKNELTTAEQYAETAPNDPISRQLALCYREYQDRLLRSNAVDFDDLIMLTVQLLQNHPAIAEHYHRRFRHILVDEYQDTNHAQYVLVRELVGVEGAEGVPPAELTVVGDSDQSIYAFRGATIRNIEEFEEDYPNAQIVMLEQNYRSTQNILTAANAVISLNSGRRPKKLWTAHDGGAPVVTDAAESDRDEANFLVKEIDALTAAGQKWGDIAVFYRTNAQSRVIEESFIRNGIPYRVIGGTRFYDRKEIKDAIAYLHVIDNPADTVSILRILNTPRRGIGDKAQAMISAYADRFGLSLGEALAKLCLDSKHPSDSIREQINQQWPQLSALPEVDGISARAASSAASFWNLIMRMRELRSGGVANLLDNVLDESGYMAMLRASDDVQDASRIENLAELHAVASEFDAGLATTTVAAPAVGVAGSESAVNAGNPRPEGPPASVPTAGGDVAAAEESGLALTRGEPSILADFLERVALVSDTDQLAGDEAGQVTLMTVHTAKGLEFPVVFVTGLEDGTFPHSRSLSDTDELEEERRLAYVAITRAREKLYLTRAAVRASWGKVQDMPASRFLTDIPAEVLEVRREQSFTERLRAGDSYGSGGYSAGYPGSYRSGGYSAGGYRGGSSGRSSSYDDDDFGPAIGSGKPKVKVPSPSSRPVKVTSMGATAAARAAKKAAANRSAGADQKSAHGLVVGDRVSHQSYGMGTIIELSGAGRSEVATVDFGDGTVKRLMLRYAQLERL</sequence>
<keyword evidence="7" id="KW-0413">Isomerase</keyword>
<comment type="catalytic activity">
    <reaction evidence="10">
        <text>ATP + H2O = ADP + phosphate + H(+)</text>
        <dbReference type="Rhea" id="RHEA:13065"/>
        <dbReference type="ChEBI" id="CHEBI:15377"/>
        <dbReference type="ChEBI" id="CHEBI:15378"/>
        <dbReference type="ChEBI" id="CHEBI:30616"/>
        <dbReference type="ChEBI" id="CHEBI:43474"/>
        <dbReference type="ChEBI" id="CHEBI:456216"/>
        <dbReference type="EC" id="5.6.2.4"/>
    </reaction>
</comment>
<dbReference type="Gene3D" id="3.40.50.300">
    <property type="entry name" value="P-loop containing nucleotide triphosphate hydrolases"/>
    <property type="match status" value="3"/>
</dbReference>
<dbReference type="Pfam" id="PF21196">
    <property type="entry name" value="PcrA_UvrD_tudor"/>
    <property type="match status" value="1"/>
</dbReference>
<feature type="domain" description="UvrD-like helicase ATP-binding" evidence="13">
    <location>
        <begin position="2"/>
        <end position="289"/>
    </location>
</feature>
<dbReference type="Gene3D" id="1.10.10.160">
    <property type="match status" value="1"/>
</dbReference>
<reference evidence="16" key="1">
    <citation type="submission" date="2016-11" db="EMBL/GenBank/DDBJ databases">
        <title>Actinomyces gypaetusis sp. nov. isolated from Gypaetus barbatus in Qinghai Tibet Plateau China.</title>
        <authorList>
            <person name="Meng X."/>
        </authorList>
    </citation>
    <scope>NUCLEOTIDE SEQUENCE [LARGE SCALE GENOMIC DNA]</scope>
    <source>
        <strain evidence="16">DSM 15383</strain>
    </source>
</reference>
<dbReference type="AlphaFoldDB" id="A0A1Q5PS32"/>
<evidence type="ECO:0000256" key="10">
    <source>
        <dbReference type="ARBA" id="ARBA00048988"/>
    </source>
</evidence>
<dbReference type="InterPro" id="IPR014016">
    <property type="entry name" value="UvrD-like_ATP-bd"/>
</dbReference>
<evidence type="ECO:0000256" key="11">
    <source>
        <dbReference type="PROSITE-ProRule" id="PRU00560"/>
    </source>
</evidence>
<name>A0A1Q5PS32_9ACTO</name>
<dbReference type="SUPFAM" id="SSF52540">
    <property type="entry name" value="P-loop containing nucleoside triphosphate hydrolases"/>
    <property type="match status" value="1"/>
</dbReference>
<keyword evidence="5 11" id="KW-0067">ATP-binding</keyword>
<evidence type="ECO:0000256" key="1">
    <source>
        <dbReference type="ARBA" id="ARBA00009922"/>
    </source>
</evidence>
<dbReference type="PANTHER" id="PTHR11070:SF2">
    <property type="entry name" value="ATP-DEPENDENT DNA HELICASE SRS2"/>
    <property type="match status" value="1"/>
</dbReference>
<evidence type="ECO:0000313" key="16">
    <source>
        <dbReference type="Proteomes" id="UP000186465"/>
    </source>
</evidence>
<evidence type="ECO:0000256" key="5">
    <source>
        <dbReference type="ARBA" id="ARBA00022840"/>
    </source>
</evidence>
<dbReference type="GO" id="GO:0043138">
    <property type="term" value="F:3'-5' DNA helicase activity"/>
    <property type="evidence" value="ECO:0007669"/>
    <property type="project" value="UniProtKB-EC"/>
</dbReference>
<feature type="region of interest" description="Disordered" evidence="12">
    <location>
        <begin position="567"/>
        <end position="596"/>
    </location>
</feature>
<dbReference type="PROSITE" id="PS51217">
    <property type="entry name" value="UVRD_HELICASE_CTER"/>
    <property type="match status" value="1"/>
</dbReference>
<dbReference type="FunFam" id="1.10.10.160:FF:000001">
    <property type="entry name" value="ATP-dependent DNA helicase"/>
    <property type="match status" value="1"/>
</dbReference>
<evidence type="ECO:0000259" key="13">
    <source>
        <dbReference type="PROSITE" id="PS51198"/>
    </source>
</evidence>
<evidence type="ECO:0000259" key="14">
    <source>
        <dbReference type="PROSITE" id="PS51217"/>
    </source>
</evidence>
<evidence type="ECO:0000256" key="2">
    <source>
        <dbReference type="ARBA" id="ARBA00022741"/>
    </source>
</evidence>
<keyword evidence="2 11" id="KW-0547">Nucleotide-binding</keyword>
<dbReference type="Pfam" id="PF13361">
    <property type="entry name" value="UvrD_C"/>
    <property type="match status" value="1"/>
</dbReference>
<comment type="caution">
    <text evidence="15">The sequence shown here is derived from an EMBL/GenBank/DDBJ whole genome shotgun (WGS) entry which is preliminary data.</text>
</comment>
<keyword evidence="16" id="KW-1185">Reference proteome</keyword>
<dbReference type="STRING" id="156892.BM477_02950"/>
<dbReference type="GO" id="GO:0003677">
    <property type="term" value="F:DNA binding"/>
    <property type="evidence" value="ECO:0007669"/>
    <property type="project" value="UniProtKB-KW"/>
</dbReference>
<keyword evidence="4 11" id="KW-0347">Helicase</keyword>
<evidence type="ECO:0000256" key="4">
    <source>
        <dbReference type="ARBA" id="ARBA00022806"/>
    </source>
</evidence>
<dbReference type="CDD" id="cd18807">
    <property type="entry name" value="SF1_C_UvrD"/>
    <property type="match status" value="1"/>
</dbReference>
<dbReference type="GO" id="GO:0000725">
    <property type="term" value="P:recombinational repair"/>
    <property type="evidence" value="ECO:0007669"/>
    <property type="project" value="TreeGrafter"/>
</dbReference>
<dbReference type="InterPro" id="IPR000212">
    <property type="entry name" value="DNA_helicase_UvrD/REP"/>
</dbReference>
<dbReference type="InterPro" id="IPR013986">
    <property type="entry name" value="DExx_box_DNA_helicase_dom_sf"/>
</dbReference>
<evidence type="ECO:0000256" key="9">
    <source>
        <dbReference type="ARBA" id="ARBA00034808"/>
    </source>
</evidence>
<evidence type="ECO:0000256" key="3">
    <source>
        <dbReference type="ARBA" id="ARBA00022801"/>
    </source>
</evidence>
<dbReference type="GO" id="GO:0005524">
    <property type="term" value="F:ATP binding"/>
    <property type="evidence" value="ECO:0007669"/>
    <property type="project" value="UniProtKB-UniRule"/>
</dbReference>
<comment type="catalytic activity">
    <reaction evidence="8">
        <text>Couples ATP hydrolysis with the unwinding of duplex DNA by translocating in the 3'-5' direction.</text>
        <dbReference type="EC" id="5.6.2.4"/>
    </reaction>
</comment>
<evidence type="ECO:0000256" key="8">
    <source>
        <dbReference type="ARBA" id="ARBA00034617"/>
    </source>
</evidence>
<keyword evidence="6" id="KW-0238">DNA-binding</keyword>
<feature type="binding site" evidence="11">
    <location>
        <begin position="23"/>
        <end position="30"/>
    </location>
    <ligand>
        <name>ATP</name>
        <dbReference type="ChEBI" id="CHEBI:30616"/>
    </ligand>
</feature>
<gene>
    <name evidence="15" type="ORF">BM477_02950</name>
</gene>
<dbReference type="GO" id="GO:0009314">
    <property type="term" value="P:response to radiation"/>
    <property type="evidence" value="ECO:0007669"/>
    <property type="project" value="UniProtKB-ARBA"/>
</dbReference>
<evidence type="ECO:0000256" key="6">
    <source>
        <dbReference type="ARBA" id="ARBA00023125"/>
    </source>
</evidence>
<dbReference type="PANTHER" id="PTHR11070">
    <property type="entry name" value="UVRD / RECB / PCRA DNA HELICASE FAMILY MEMBER"/>
    <property type="match status" value="1"/>
</dbReference>
<dbReference type="EC" id="5.6.2.4" evidence="9"/>
<dbReference type="InterPro" id="IPR014017">
    <property type="entry name" value="DNA_helicase_UvrD-like_C"/>
</dbReference>
<dbReference type="EMBL" id="MPDM01000002">
    <property type="protein sequence ID" value="OKL50394.1"/>
    <property type="molecule type" value="Genomic_DNA"/>
</dbReference>
<organism evidence="15 16">
    <name type="scientific">Boudabousia marimammalium</name>
    <dbReference type="NCBI Taxonomy" id="156892"/>
    <lineage>
        <taxon>Bacteria</taxon>
        <taxon>Bacillati</taxon>
        <taxon>Actinomycetota</taxon>
        <taxon>Actinomycetes</taxon>
        <taxon>Actinomycetales</taxon>
        <taxon>Actinomycetaceae</taxon>
        <taxon>Boudabousia</taxon>
    </lineage>
</organism>
<dbReference type="Pfam" id="PF00580">
    <property type="entry name" value="UvrD-helicase"/>
    <property type="match status" value="1"/>
</dbReference>
<feature type="compositionally biased region" description="Low complexity" evidence="12">
    <location>
        <begin position="781"/>
        <end position="799"/>
    </location>
</feature>
<dbReference type="CDD" id="cd17932">
    <property type="entry name" value="DEXQc_UvrD"/>
    <property type="match status" value="1"/>
</dbReference>
<dbReference type="GO" id="GO:0016887">
    <property type="term" value="F:ATP hydrolysis activity"/>
    <property type="evidence" value="ECO:0007669"/>
    <property type="project" value="RHEA"/>
</dbReference>
<dbReference type="Gene3D" id="1.10.486.10">
    <property type="entry name" value="PCRA, domain 4"/>
    <property type="match status" value="1"/>
</dbReference>
<feature type="domain" description="UvrD-like helicase C-terminal" evidence="14">
    <location>
        <begin position="290"/>
        <end position="642"/>
    </location>
</feature>